<accession>A0AAG5CQ55</accession>
<evidence type="ECO:0000313" key="1">
    <source>
        <dbReference type="EnsemblMetazoa" id="ENSAATROPP000649"/>
    </source>
</evidence>
<dbReference type="EnsemblMetazoa" id="ENSAATROPT000683">
    <property type="protein sequence ID" value="ENSAATROPP000649"/>
    <property type="gene ID" value="ENSAATROPG000554"/>
</dbReference>
<organism evidence="1 2">
    <name type="scientific">Anopheles atroparvus</name>
    <name type="common">European mosquito</name>
    <dbReference type="NCBI Taxonomy" id="41427"/>
    <lineage>
        <taxon>Eukaryota</taxon>
        <taxon>Metazoa</taxon>
        <taxon>Ecdysozoa</taxon>
        <taxon>Arthropoda</taxon>
        <taxon>Hexapoda</taxon>
        <taxon>Insecta</taxon>
        <taxon>Pterygota</taxon>
        <taxon>Neoptera</taxon>
        <taxon>Endopterygota</taxon>
        <taxon>Diptera</taxon>
        <taxon>Nematocera</taxon>
        <taxon>Culicoidea</taxon>
        <taxon>Culicidae</taxon>
        <taxon>Anophelinae</taxon>
        <taxon>Anopheles</taxon>
    </lineage>
</organism>
<evidence type="ECO:0000313" key="2">
    <source>
        <dbReference type="Proteomes" id="UP000075880"/>
    </source>
</evidence>
<reference evidence="1" key="1">
    <citation type="submission" date="2024-04" db="UniProtKB">
        <authorList>
            <consortium name="EnsemblMetazoa"/>
        </authorList>
    </citation>
    <scope>IDENTIFICATION</scope>
    <source>
        <strain evidence="1">EBRO</strain>
    </source>
</reference>
<dbReference type="Proteomes" id="UP000075880">
    <property type="component" value="Unassembled WGS sequence"/>
</dbReference>
<dbReference type="AlphaFoldDB" id="A0AAG5CQ55"/>
<sequence length="72" mass="7949">VVGRCVAPWTSSKASRQCTSVVTSVPSSLLKYIRSGELLTRPGYHLVRASRTPVARELYHRTLKPIVISPSQ</sequence>
<name>A0AAG5CQ55_ANOAO</name>
<proteinExistence type="predicted"/>
<protein>
    <submittedName>
        <fullName evidence="1">Uncharacterized protein</fullName>
    </submittedName>
</protein>
<keyword evidence="2" id="KW-1185">Reference proteome</keyword>